<name>J3LL91_ORYBR</name>
<accession>J3LL91</accession>
<protein>
    <submittedName>
        <fullName evidence="8">Uncharacterized protein</fullName>
    </submittedName>
</protein>
<dbReference type="AlphaFoldDB" id="J3LL91"/>
<feature type="domain" description="Cyclin-like" evidence="6">
    <location>
        <begin position="51"/>
        <end position="135"/>
    </location>
</feature>
<dbReference type="Pfam" id="PF00134">
    <property type="entry name" value="Cyclin_N"/>
    <property type="match status" value="1"/>
</dbReference>
<keyword evidence="2" id="KW-0132">Cell division</keyword>
<keyword evidence="3 5" id="KW-0195">Cyclin</keyword>
<dbReference type="InterPro" id="IPR039361">
    <property type="entry name" value="Cyclin"/>
</dbReference>
<comment type="similarity">
    <text evidence="1">Belongs to the cyclin family. Cyclin AB subfamily.</text>
</comment>
<evidence type="ECO:0000256" key="2">
    <source>
        <dbReference type="ARBA" id="ARBA00022618"/>
    </source>
</evidence>
<dbReference type="InterPro" id="IPR036915">
    <property type="entry name" value="Cyclin-like_sf"/>
</dbReference>
<reference evidence="8" key="1">
    <citation type="journal article" date="2013" name="Nat. Commun.">
        <title>Whole-genome sequencing of Oryza brachyantha reveals mechanisms underlying Oryza genome evolution.</title>
        <authorList>
            <person name="Chen J."/>
            <person name="Huang Q."/>
            <person name="Gao D."/>
            <person name="Wang J."/>
            <person name="Lang Y."/>
            <person name="Liu T."/>
            <person name="Li B."/>
            <person name="Bai Z."/>
            <person name="Luis Goicoechea J."/>
            <person name="Liang C."/>
            <person name="Chen C."/>
            <person name="Zhang W."/>
            <person name="Sun S."/>
            <person name="Liao Y."/>
            <person name="Zhang X."/>
            <person name="Yang L."/>
            <person name="Song C."/>
            <person name="Wang M."/>
            <person name="Shi J."/>
            <person name="Liu G."/>
            <person name="Liu J."/>
            <person name="Zhou H."/>
            <person name="Zhou W."/>
            <person name="Yu Q."/>
            <person name="An N."/>
            <person name="Chen Y."/>
            <person name="Cai Q."/>
            <person name="Wang B."/>
            <person name="Liu B."/>
            <person name="Min J."/>
            <person name="Huang Y."/>
            <person name="Wu H."/>
            <person name="Li Z."/>
            <person name="Zhang Y."/>
            <person name="Yin Y."/>
            <person name="Song W."/>
            <person name="Jiang J."/>
            <person name="Jackson S.A."/>
            <person name="Wing R.A."/>
            <person name="Wang J."/>
            <person name="Chen M."/>
        </authorList>
    </citation>
    <scope>NUCLEOTIDE SEQUENCE [LARGE SCALE GENOMIC DNA]</scope>
    <source>
        <strain evidence="8">cv. IRGC 101232</strain>
    </source>
</reference>
<dbReference type="SMART" id="SM00385">
    <property type="entry name" value="CYCLIN"/>
    <property type="match status" value="2"/>
</dbReference>
<dbReference type="FunFam" id="1.10.472.10:FF:000220">
    <property type="entry name" value="Cyclin superfamily protein, putative"/>
    <property type="match status" value="1"/>
</dbReference>
<organism evidence="8">
    <name type="scientific">Oryza brachyantha</name>
    <name type="common">malo sina</name>
    <dbReference type="NCBI Taxonomy" id="4533"/>
    <lineage>
        <taxon>Eukaryota</taxon>
        <taxon>Viridiplantae</taxon>
        <taxon>Streptophyta</taxon>
        <taxon>Embryophyta</taxon>
        <taxon>Tracheophyta</taxon>
        <taxon>Spermatophyta</taxon>
        <taxon>Magnoliopsida</taxon>
        <taxon>Liliopsida</taxon>
        <taxon>Poales</taxon>
        <taxon>Poaceae</taxon>
        <taxon>BOP clade</taxon>
        <taxon>Oryzoideae</taxon>
        <taxon>Oryzeae</taxon>
        <taxon>Oryzinae</taxon>
        <taxon>Oryza</taxon>
    </lineage>
</organism>
<evidence type="ECO:0000259" key="6">
    <source>
        <dbReference type="SMART" id="SM00385"/>
    </source>
</evidence>
<dbReference type="PROSITE" id="PS00292">
    <property type="entry name" value="CYCLINS"/>
    <property type="match status" value="1"/>
</dbReference>
<evidence type="ECO:0000313" key="9">
    <source>
        <dbReference type="Proteomes" id="UP000006038"/>
    </source>
</evidence>
<dbReference type="Proteomes" id="UP000006038">
    <property type="component" value="Chromosome 3"/>
</dbReference>
<dbReference type="GO" id="GO:0016538">
    <property type="term" value="F:cyclin-dependent protein serine/threonine kinase regulator activity"/>
    <property type="evidence" value="ECO:0007669"/>
    <property type="project" value="InterPro"/>
</dbReference>
<dbReference type="GO" id="GO:0051301">
    <property type="term" value="P:cell division"/>
    <property type="evidence" value="ECO:0007669"/>
    <property type="project" value="UniProtKB-KW"/>
</dbReference>
<keyword evidence="9" id="KW-1185">Reference proteome</keyword>
<evidence type="ECO:0000313" key="8">
    <source>
        <dbReference type="EnsemblPlants" id="OB03G18170.1"/>
    </source>
</evidence>
<evidence type="ECO:0000256" key="1">
    <source>
        <dbReference type="ARBA" id="ARBA00006955"/>
    </source>
</evidence>
<keyword evidence="4" id="KW-0131">Cell cycle</keyword>
<feature type="domain" description="Cyclin-like" evidence="6">
    <location>
        <begin position="148"/>
        <end position="235"/>
    </location>
</feature>
<reference evidence="8" key="2">
    <citation type="submission" date="2013-04" db="UniProtKB">
        <authorList>
            <consortium name="EnsemblPlants"/>
        </authorList>
    </citation>
    <scope>IDENTIFICATION</scope>
</reference>
<evidence type="ECO:0000259" key="7">
    <source>
        <dbReference type="SMART" id="SM01332"/>
    </source>
</evidence>
<dbReference type="STRING" id="4533.J3LL91"/>
<dbReference type="GO" id="GO:0044772">
    <property type="term" value="P:mitotic cell cycle phase transition"/>
    <property type="evidence" value="ECO:0007669"/>
    <property type="project" value="InterPro"/>
</dbReference>
<dbReference type="SMART" id="SM01332">
    <property type="entry name" value="Cyclin_C"/>
    <property type="match status" value="1"/>
</dbReference>
<dbReference type="SUPFAM" id="SSF47954">
    <property type="entry name" value="Cyclin-like"/>
    <property type="match status" value="2"/>
</dbReference>
<dbReference type="Gene3D" id="1.10.472.10">
    <property type="entry name" value="Cyclin-like"/>
    <property type="match status" value="2"/>
</dbReference>
<dbReference type="InterPro" id="IPR048258">
    <property type="entry name" value="Cyclins_cyclin-box"/>
</dbReference>
<evidence type="ECO:0000256" key="5">
    <source>
        <dbReference type="RuleBase" id="RU000383"/>
    </source>
</evidence>
<dbReference type="EnsemblPlants" id="OB03G18170.1">
    <property type="protein sequence ID" value="OB03G18170.1"/>
    <property type="gene ID" value="OB03G18170"/>
</dbReference>
<proteinExistence type="inferred from homology"/>
<dbReference type="FunFam" id="1.10.472.10:FF:000001">
    <property type="entry name" value="G2/mitotic-specific cyclin"/>
    <property type="match status" value="1"/>
</dbReference>
<dbReference type="InterPro" id="IPR004367">
    <property type="entry name" value="Cyclin_C-dom"/>
</dbReference>
<dbReference type="eggNOG" id="KOG0654">
    <property type="taxonomic scope" value="Eukaryota"/>
</dbReference>
<dbReference type="HOGENOM" id="CLU_020695_2_4_1"/>
<feature type="domain" description="Cyclin C-terminal" evidence="7">
    <location>
        <begin position="144"/>
        <end position="275"/>
    </location>
</feature>
<sequence>MAKCLDTVPFRCSELSFQFQRADPTRRPMINYDQVIQQGHITMRMREMLLDWLVDVAYDREISDEGLHLAVSYVDRFLSMNSINRNRLQLLGVTALFVASKYEERSYLSARKLSDMTNRTYTAKEVVVMEANILRDLDHKLGGPTAITFVRTFLSKCRGKKPRDKRLELMCSYLAELSLLDAYYIRFLPSMVAAACLFVAKFTINPKTRPWNLSVQRSTGYRVSDIEDCIRAIHDLQRRKNRNFLPEDGNVSNLTAVRDKYERDEFERVATIAPPKTIRASFLKDREYVNG</sequence>
<evidence type="ECO:0000256" key="3">
    <source>
        <dbReference type="ARBA" id="ARBA00023127"/>
    </source>
</evidence>
<dbReference type="InterPro" id="IPR046965">
    <property type="entry name" value="Cyclin_A/B-like"/>
</dbReference>
<dbReference type="Pfam" id="PF02984">
    <property type="entry name" value="Cyclin_C"/>
    <property type="match status" value="1"/>
</dbReference>
<dbReference type="PIRSF" id="PIRSF001771">
    <property type="entry name" value="Cyclin_A_B_D_E"/>
    <property type="match status" value="1"/>
</dbReference>
<dbReference type="InterPro" id="IPR006671">
    <property type="entry name" value="Cyclin_N"/>
</dbReference>
<dbReference type="OMA" id="CILMIRK"/>
<evidence type="ECO:0000256" key="4">
    <source>
        <dbReference type="ARBA" id="ARBA00023306"/>
    </source>
</evidence>
<dbReference type="Gramene" id="OB03G18170.1">
    <property type="protein sequence ID" value="OB03G18170.1"/>
    <property type="gene ID" value="OB03G18170"/>
</dbReference>
<dbReference type="InterPro" id="IPR013763">
    <property type="entry name" value="Cyclin-like_dom"/>
</dbReference>
<dbReference type="PANTHER" id="PTHR10177">
    <property type="entry name" value="CYCLINS"/>
    <property type="match status" value="1"/>
</dbReference>